<feature type="compositionally biased region" description="Basic residues" evidence="1">
    <location>
        <begin position="246"/>
        <end position="263"/>
    </location>
</feature>
<name>B6QNM0_TALMQ</name>
<evidence type="ECO:0000256" key="1">
    <source>
        <dbReference type="SAM" id="MobiDB-lite"/>
    </source>
</evidence>
<evidence type="ECO:0000256" key="2">
    <source>
        <dbReference type="SAM" id="Phobius"/>
    </source>
</evidence>
<sequence length="398" mass="44944">MNQDGAPNPKTSSGCGGASPHEDSSITNHEQIHHTIDDDNKRAGESNTPNLLATCAKSDMGGGVGLDHEVFAIYSTAALPPLWMDILHTSTLPAENIIKRLRALAENISALLPIYTSWTDIPHSPSNHKTLEIHTLTGWSSPSSTTPSQTHPAHNLIHRKKPRFLLNAALHTKHCIIGQASKTETLLAILRRPWCVLEICVSNVHDDVQVLERIREFALVAQEVDGSGYVTAVFLLGVEIEARRRQRRRQQQHHHHHHHHHQTSRRDLTKAYELCNMTVFIPSLRSFNSFWIRLICVCAIELGVGFSCLIYMLCDHQQQQQPLVDYDEQLDSGGKSSKALSRADNNEPFQFAGRRHSIHDLFSSFQRIVEEDGDEHGDIVQRMLDLYKQVLKRTEDYL</sequence>
<dbReference type="VEuPathDB" id="FungiDB:PMAA_053170"/>
<accession>B6QNM0</accession>
<protein>
    <submittedName>
        <fullName evidence="3">Uncharacterized protein</fullName>
    </submittedName>
</protein>
<organism evidence="3 4">
    <name type="scientific">Talaromyces marneffei (strain ATCC 18224 / CBS 334.59 / QM 7333)</name>
    <name type="common">Penicillium marneffei</name>
    <dbReference type="NCBI Taxonomy" id="441960"/>
    <lineage>
        <taxon>Eukaryota</taxon>
        <taxon>Fungi</taxon>
        <taxon>Dikarya</taxon>
        <taxon>Ascomycota</taxon>
        <taxon>Pezizomycotina</taxon>
        <taxon>Eurotiomycetes</taxon>
        <taxon>Eurotiomycetidae</taxon>
        <taxon>Eurotiales</taxon>
        <taxon>Trichocomaceae</taxon>
        <taxon>Talaromyces</taxon>
        <taxon>Talaromyces sect. Talaromyces</taxon>
    </lineage>
</organism>
<feature type="region of interest" description="Disordered" evidence="1">
    <location>
        <begin position="1"/>
        <end position="26"/>
    </location>
</feature>
<dbReference type="AlphaFoldDB" id="B6QNM0"/>
<evidence type="ECO:0000313" key="4">
    <source>
        <dbReference type="Proteomes" id="UP000001294"/>
    </source>
</evidence>
<keyword evidence="2" id="KW-0472">Membrane</keyword>
<feature type="compositionally biased region" description="Polar residues" evidence="1">
    <location>
        <begin position="1"/>
        <end position="13"/>
    </location>
</feature>
<dbReference type="HOGENOM" id="CLU_073664_0_0_1"/>
<proteinExistence type="predicted"/>
<reference evidence="4" key="1">
    <citation type="journal article" date="2015" name="Genome Announc.">
        <title>Genome sequence of the AIDS-associated pathogen Penicillium marneffei (ATCC18224) and its near taxonomic relative Talaromyces stipitatus (ATCC10500).</title>
        <authorList>
            <person name="Nierman W.C."/>
            <person name="Fedorova-Abrams N.D."/>
            <person name="Andrianopoulos A."/>
        </authorList>
    </citation>
    <scope>NUCLEOTIDE SEQUENCE [LARGE SCALE GENOMIC DNA]</scope>
    <source>
        <strain evidence="4">ATCC 18224 / CBS 334.59 / QM 7333</strain>
    </source>
</reference>
<dbReference type="EMBL" id="DS995903">
    <property type="protein sequence ID" value="EEA21508.1"/>
    <property type="molecule type" value="Genomic_DNA"/>
</dbReference>
<dbReference type="OrthoDB" id="4227373at2759"/>
<dbReference type="PhylomeDB" id="B6QNM0"/>
<gene>
    <name evidence="3" type="ORF">PMAA_053170</name>
</gene>
<evidence type="ECO:0000313" key="3">
    <source>
        <dbReference type="EMBL" id="EEA21508.1"/>
    </source>
</evidence>
<keyword evidence="2" id="KW-0812">Transmembrane</keyword>
<keyword evidence="2" id="KW-1133">Transmembrane helix</keyword>
<keyword evidence="4" id="KW-1185">Reference proteome</keyword>
<dbReference type="Proteomes" id="UP000001294">
    <property type="component" value="Unassembled WGS sequence"/>
</dbReference>
<feature type="transmembrane region" description="Helical" evidence="2">
    <location>
        <begin position="290"/>
        <end position="313"/>
    </location>
</feature>
<feature type="region of interest" description="Disordered" evidence="1">
    <location>
        <begin position="246"/>
        <end position="265"/>
    </location>
</feature>